<dbReference type="InterPro" id="IPR036388">
    <property type="entry name" value="WH-like_DNA-bd_sf"/>
</dbReference>
<gene>
    <name evidence="5" type="ORF">GRX01_12350</name>
</gene>
<evidence type="ECO:0000313" key="5">
    <source>
        <dbReference type="EMBL" id="MXR42125.1"/>
    </source>
</evidence>
<dbReference type="SUPFAM" id="SSF46785">
    <property type="entry name" value="Winged helix' DNA-binding domain"/>
    <property type="match status" value="1"/>
</dbReference>
<feature type="domain" description="HTH asnC-type" evidence="4">
    <location>
        <begin position="1"/>
        <end position="62"/>
    </location>
</feature>
<protein>
    <submittedName>
        <fullName evidence="5">AsnC family transcriptional regulator</fullName>
    </submittedName>
</protein>
<keyword evidence="3" id="KW-0804">Transcription</keyword>
<dbReference type="SUPFAM" id="SSF54909">
    <property type="entry name" value="Dimeric alpha+beta barrel"/>
    <property type="match status" value="1"/>
</dbReference>
<dbReference type="PANTHER" id="PTHR43413">
    <property type="entry name" value="TRANSCRIPTIONAL REGULATOR, ASNC FAMILY"/>
    <property type="match status" value="1"/>
</dbReference>
<dbReference type="GO" id="GO:0043565">
    <property type="term" value="F:sequence-specific DNA binding"/>
    <property type="evidence" value="ECO:0007669"/>
    <property type="project" value="InterPro"/>
</dbReference>
<evidence type="ECO:0000313" key="6">
    <source>
        <dbReference type="Proteomes" id="UP000437065"/>
    </source>
</evidence>
<comment type="caution">
    <text evidence="5">The sequence shown here is derived from an EMBL/GenBank/DDBJ whole genome shotgun (WGS) entry which is preliminary data.</text>
</comment>
<dbReference type="InterPro" id="IPR036390">
    <property type="entry name" value="WH_DNA-bd_sf"/>
</dbReference>
<dbReference type="AlphaFoldDB" id="A0A6B0STU3"/>
<dbReference type="InterPro" id="IPR000485">
    <property type="entry name" value="AsnC-type_HTH_dom"/>
</dbReference>
<dbReference type="Pfam" id="PF13404">
    <property type="entry name" value="HTH_AsnC-type"/>
    <property type="match status" value="1"/>
</dbReference>
<dbReference type="PANTHER" id="PTHR43413:SF7">
    <property type="entry name" value="HTH-TYPE TRANSCRIPTIONAL REGULATOR PTR2"/>
    <property type="match status" value="1"/>
</dbReference>
<dbReference type="PRINTS" id="PR00033">
    <property type="entry name" value="HTHASNC"/>
</dbReference>
<keyword evidence="1" id="KW-0805">Transcription regulation</keyword>
<proteinExistence type="predicted"/>
<dbReference type="Proteomes" id="UP000437065">
    <property type="component" value="Unassembled WGS sequence"/>
</dbReference>
<organism evidence="5 6">
    <name type="scientific">Halobaculum saliterrae</name>
    <dbReference type="NCBI Taxonomy" id="2073113"/>
    <lineage>
        <taxon>Archaea</taxon>
        <taxon>Methanobacteriati</taxon>
        <taxon>Methanobacteriota</taxon>
        <taxon>Stenosarchaea group</taxon>
        <taxon>Halobacteria</taxon>
        <taxon>Halobacteriales</taxon>
        <taxon>Haloferacaceae</taxon>
        <taxon>Halobaculum</taxon>
    </lineage>
</organism>
<dbReference type="InterPro" id="IPR019887">
    <property type="entry name" value="Tscrpt_reg_AsnC/Lrp_C"/>
</dbReference>
<evidence type="ECO:0000256" key="2">
    <source>
        <dbReference type="ARBA" id="ARBA00023125"/>
    </source>
</evidence>
<keyword evidence="2" id="KW-0238">DNA-binding</keyword>
<dbReference type="InterPro" id="IPR019888">
    <property type="entry name" value="Tscrpt_reg_AsnC-like"/>
</dbReference>
<dbReference type="EMBL" id="WUUS01000007">
    <property type="protein sequence ID" value="MXR42125.1"/>
    <property type="molecule type" value="Genomic_DNA"/>
</dbReference>
<keyword evidence="6" id="KW-1185">Reference proteome</keyword>
<dbReference type="InterPro" id="IPR050684">
    <property type="entry name" value="HTH-Siroheme_Decarb"/>
</dbReference>
<dbReference type="PROSITE" id="PS50956">
    <property type="entry name" value="HTH_ASNC_2"/>
    <property type="match status" value="1"/>
</dbReference>
<dbReference type="InterPro" id="IPR011008">
    <property type="entry name" value="Dimeric_a/b-barrel"/>
</dbReference>
<evidence type="ECO:0000256" key="1">
    <source>
        <dbReference type="ARBA" id="ARBA00023015"/>
    </source>
</evidence>
<name>A0A6B0STU3_9EURY</name>
<dbReference type="Gene3D" id="1.10.10.10">
    <property type="entry name" value="Winged helix-like DNA-binding domain superfamily/Winged helix DNA-binding domain"/>
    <property type="match status" value="1"/>
</dbReference>
<evidence type="ECO:0000256" key="3">
    <source>
        <dbReference type="ARBA" id="ARBA00023163"/>
    </source>
</evidence>
<dbReference type="SMART" id="SM00344">
    <property type="entry name" value="HTH_ASNC"/>
    <property type="match status" value="1"/>
</dbReference>
<dbReference type="Pfam" id="PF01037">
    <property type="entry name" value="AsnC_trans_reg"/>
    <property type="match status" value="1"/>
</dbReference>
<evidence type="ECO:0000259" key="4">
    <source>
        <dbReference type="PROSITE" id="PS50956"/>
    </source>
</evidence>
<dbReference type="RefSeq" id="WP_159667792.1">
    <property type="nucleotide sequence ID" value="NZ_WUUS01000007.1"/>
</dbReference>
<reference evidence="5 6" key="1">
    <citation type="submission" date="2019-12" db="EMBL/GenBank/DDBJ databases">
        <title>Isolation and characterization of three novel carbon monoxide-oxidizing members of Halobacteria from salione crusts and soils.</title>
        <authorList>
            <person name="Myers M.R."/>
            <person name="King G.M."/>
        </authorList>
    </citation>
    <scope>NUCLEOTIDE SEQUENCE [LARGE SCALE GENOMIC DNA]</scope>
    <source>
        <strain evidence="5 6">WSA2</strain>
    </source>
</reference>
<sequence>MDEATRSLIDALVADARESTADLARQTGLDEAAVEERLGELEESGALRGYTAIVDWDATDEERVSAVVEVNVELDRETDYDDVARRIAESPAVDSLRLMSGDYDFAVNVSGSSMGDVSRFVSEEVAPLPAVTKTVTHYVMETFKERGVRFVDHDDDDRLSVTP</sequence>
<dbReference type="Gene3D" id="3.30.70.920">
    <property type="match status" value="1"/>
</dbReference>
<accession>A0A6B0STU3</accession>
<dbReference type="OrthoDB" id="131500at2157"/>